<proteinExistence type="predicted"/>
<reference evidence="3" key="1">
    <citation type="submission" date="2017-02" db="UniProtKB">
        <authorList>
            <consortium name="WormBaseParasite"/>
        </authorList>
    </citation>
    <scope>IDENTIFICATION</scope>
</reference>
<protein>
    <submittedName>
        <fullName evidence="1 3">Uncharacterized protein</fullName>
    </submittedName>
</protein>
<dbReference type="WBParaSite" id="BPAG_0001121601-mRNA-1">
    <property type="protein sequence ID" value="BPAG_0001121601-mRNA-1"/>
    <property type="gene ID" value="BPAG_0001121601"/>
</dbReference>
<gene>
    <name evidence="1" type="ORF">BPAG_LOCUS11178</name>
</gene>
<dbReference type="Proteomes" id="UP000278627">
    <property type="component" value="Unassembled WGS sequence"/>
</dbReference>
<reference evidence="1 2" key="2">
    <citation type="submission" date="2018-11" db="EMBL/GenBank/DDBJ databases">
        <authorList>
            <consortium name="Pathogen Informatics"/>
        </authorList>
    </citation>
    <scope>NUCLEOTIDE SEQUENCE [LARGE SCALE GENOMIC DNA]</scope>
</reference>
<keyword evidence="2" id="KW-1185">Reference proteome</keyword>
<dbReference type="AlphaFoldDB" id="A0A0N4TRE4"/>
<sequence>MHLSDLPQLCICQSHPLPLSHTQLSAITPPRCAAPSATRHVAWLRICATKGYYCSVIARVNNTDFGVTLYGTVMRG</sequence>
<name>A0A0N4TRE4_BRUPA</name>
<evidence type="ECO:0000313" key="3">
    <source>
        <dbReference type="WBParaSite" id="BPAG_0001121601-mRNA-1"/>
    </source>
</evidence>
<evidence type="ECO:0000313" key="1">
    <source>
        <dbReference type="EMBL" id="VDN92364.1"/>
    </source>
</evidence>
<accession>A0A0N4TRE4</accession>
<dbReference type="EMBL" id="UZAD01013217">
    <property type="protein sequence ID" value="VDN92364.1"/>
    <property type="molecule type" value="Genomic_DNA"/>
</dbReference>
<evidence type="ECO:0000313" key="2">
    <source>
        <dbReference type="Proteomes" id="UP000278627"/>
    </source>
</evidence>
<organism evidence="3">
    <name type="scientific">Brugia pahangi</name>
    <name type="common">Filarial nematode worm</name>
    <dbReference type="NCBI Taxonomy" id="6280"/>
    <lineage>
        <taxon>Eukaryota</taxon>
        <taxon>Metazoa</taxon>
        <taxon>Ecdysozoa</taxon>
        <taxon>Nematoda</taxon>
        <taxon>Chromadorea</taxon>
        <taxon>Rhabditida</taxon>
        <taxon>Spirurina</taxon>
        <taxon>Spiruromorpha</taxon>
        <taxon>Filarioidea</taxon>
        <taxon>Onchocercidae</taxon>
        <taxon>Brugia</taxon>
    </lineage>
</organism>